<evidence type="ECO:0000313" key="1">
    <source>
        <dbReference type="EMBL" id="KZV87605.1"/>
    </source>
</evidence>
<dbReference type="AlphaFoldDB" id="A0A165ESW4"/>
<dbReference type="Proteomes" id="UP000077266">
    <property type="component" value="Unassembled WGS sequence"/>
</dbReference>
<keyword evidence="2" id="KW-1185">Reference proteome</keyword>
<dbReference type="Gene3D" id="1.20.930.20">
    <property type="entry name" value="Adaptor protein Cbl, N-terminal domain"/>
    <property type="match status" value="1"/>
</dbReference>
<organism evidence="1 2">
    <name type="scientific">Exidia glandulosa HHB12029</name>
    <dbReference type="NCBI Taxonomy" id="1314781"/>
    <lineage>
        <taxon>Eukaryota</taxon>
        <taxon>Fungi</taxon>
        <taxon>Dikarya</taxon>
        <taxon>Basidiomycota</taxon>
        <taxon>Agaricomycotina</taxon>
        <taxon>Agaricomycetes</taxon>
        <taxon>Auriculariales</taxon>
        <taxon>Exidiaceae</taxon>
        <taxon>Exidia</taxon>
    </lineage>
</organism>
<dbReference type="OrthoDB" id="10620148at2759"/>
<protein>
    <submittedName>
        <fullName evidence="1">Uncharacterized protein</fullName>
    </submittedName>
</protein>
<sequence length="253" mass="27712">MSTSRALITTKKSSWKDPALMGASLALKIAKEATGDVPVVKQIVGVALSIVDIAEKAEKNRDALRMLAEKAATLAQLVKQVVSNRTVDGQLVPLLERLTLVLGKVEAFMLKETAQGNVVKNIYRSVFVLPKMTDELSNELEVEIRGFTIATVVDTRVYMAENSQHDGQFRRLRDYEVRKLAVISECETEHGTVTYAQARVDGVSELMVVKYLKGAAQTSPTSDMWTASTEDILTQLPGAVASECRSILRARGT</sequence>
<dbReference type="EMBL" id="KV426121">
    <property type="protein sequence ID" value="KZV87605.1"/>
    <property type="molecule type" value="Genomic_DNA"/>
</dbReference>
<reference evidence="1 2" key="1">
    <citation type="journal article" date="2016" name="Mol. Biol. Evol.">
        <title>Comparative Genomics of Early-Diverging Mushroom-Forming Fungi Provides Insights into the Origins of Lignocellulose Decay Capabilities.</title>
        <authorList>
            <person name="Nagy L.G."/>
            <person name="Riley R."/>
            <person name="Tritt A."/>
            <person name="Adam C."/>
            <person name="Daum C."/>
            <person name="Floudas D."/>
            <person name="Sun H."/>
            <person name="Yadav J.S."/>
            <person name="Pangilinan J."/>
            <person name="Larsson K.H."/>
            <person name="Matsuura K."/>
            <person name="Barry K."/>
            <person name="Labutti K."/>
            <person name="Kuo R."/>
            <person name="Ohm R.A."/>
            <person name="Bhattacharya S.S."/>
            <person name="Shirouzu T."/>
            <person name="Yoshinaga Y."/>
            <person name="Martin F.M."/>
            <person name="Grigoriev I.V."/>
            <person name="Hibbett D.S."/>
        </authorList>
    </citation>
    <scope>NUCLEOTIDE SEQUENCE [LARGE SCALE GENOMIC DNA]</scope>
    <source>
        <strain evidence="1 2">HHB12029</strain>
    </source>
</reference>
<evidence type="ECO:0000313" key="2">
    <source>
        <dbReference type="Proteomes" id="UP000077266"/>
    </source>
</evidence>
<gene>
    <name evidence="1" type="ORF">EXIGLDRAFT_723622</name>
</gene>
<dbReference type="CDD" id="cd21037">
    <property type="entry name" value="MLKL_NTD"/>
    <property type="match status" value="1"/>
</dbReference>
<dbReference type="GO" id="GO:0007166">
    <property type="term" value="P:cell surface receptor signaling pathway"/>
    <property type="evidence" value="ECO:0007669"/>
    <property type="project" value="InterPro"/>
</dbReference>
<dbReference type="InterPro" id="IPR036537">
    <property type="entry name" value="Adaptor_Cbl_N_dom_sf"/>
</dbReference>
<name>A0A165ESW4_EXIGL</name>
<dbReference type="InterPro" id="IPR059179">
    <property type="entry name" value="MLKL-like_MCAfunc"/>
</dbReference>
<dbReference type="InParanoid" id="A0A165ESW4"/>
<accession>A0A165ESW4</accession>
<proteinExistence type="predicted"/>